<keyword evidence="2" id="KW-0418">Kinase</keyword>
<comment type="caution">
    <text evidence="2">The sequence shown here is derived from an EMBL/GenBank/DDBJ whole genome shotgun (WGS) entry which is preliminary data.</text>
</comment>
<evidence type="ECO:0000256" key="1">
    <source>
        <dbReference type="SAM" id="MobiDB-lite"/>
    </source>
</evidence>
<reference evidence="2 3" key="1">
    <citation type="journal article" date="2022" name="Nat. Plants">
        <title>Genomes of leafy and leafless Platanthera orchids illuminate the evolution of mycoheterotrophy.</title>
        <authorList>
            <person name="Li M.H."/>
            <person name="Liu K.W."/>
            <person name="Li Z."/>
            <person name="Lu H.C."/>
            <person name="Ye Q.L."/>
            <person name="Zhang D."/>
            <person name="Wang J.Y."/>
            <person name="Li Y.F."/>
            <person name="Zhong Z.M."/>
            <person name="Liu X."/>
            <person name="Yu X."/>
            <person name="Liu D.K."/>
            <person name="Tu X.D."/>
            <person name="Liu B."/>
            <person name="Hao Y."/>
            <person name="Liao X.Y."/>
            <person name="Jiang Y.T."/>
            <person name="Sun W.H."/>
            <person name="Chen J."/>
            <person name="Chen Y.Q."/>
            <person name="Ai Y."/>
            <person name="Zhai J.W."/>
            <person name="Wu S.S."/>
            <person name="Zhou Z."/>
            <person name="Hsiao Y.Y."/>
            <person name="Wu W.L."/>
            <person name="Chen Y.Y."/>
            <person name="Lin Y.F."/>
            <person name="Hsu J.L."/>
            <person name="Li C.Y."/>
            <person name="Wang Z.W."/>
            <person name="Zhao X."/>
            <person name="Zhong W.Y."/>
            <person name="Ma X.K."/>
            <person name="Ma L."/>
            <person name="Huang J."/>
            <person name="Chen G.Z."/>
            <person name="Huang M.Z."/>
            <person name="Huang L."/>
            <person name="Peng D.H."/>
            <person name="Luo Y.B."/>
            <person name="Zou S.Q."/>
            <person name="Chen S.P."/>
            <person name="Lan S."/>
            <person name="Tsai W.C."/>
            <person name="Van de Peer Y."/>
            <person name="Liu Z.J."/>
        </authorList>
    </citation>
    <scope>NUCLEOTIDE SEQUENCE [LARGE SCALE GENOMIC DNA]</scope>
    <source>
        <strain evidence="2">Lor288</strain>
    </source>
</reference>
<dbReference type="GO" id="GO:0016301">
    <property type="term" value="F:kinase activity"/>
    <property type="evidence" value="ECO:0007669"/>
    <property type="project" value="UniProtKB-KW"/>
</dbReference>
<dbReference type="EMBL" id="JBBWWR010000005">
    <property type="protein sequence ID" value="KAK8966734.1"/>
    <property type="molecule type" value="Genomic_DNA"/>
</dbReference>
<evidence type="ECO:0000313" key="2">
    <source>
        <dbReference type="EMBL" id="KAK8966734.1"/>
    </source>
</evidence>
<proteinExistence type="predicted"/>
<accession>A0ABR2MRC9</accession>
<dbReference type="Proteomes" id="UP001412067">
    <property type="component" value="Unassembled WGS sequence"/>
</dbReference>
<feature type="region of interest" description="Disordered" evidence="1">
    <location>
        <begin position="117"/>
        <end position="150"/>
    </location>
</feature>
<keyword evidence="2" id="KW-0808">Transferase</keyword>
<sequence>MERHIILSDLKQKRLLPDSWIEKLSKQSVILQRLMSPSPADRPSATDLLHQDLLPRMEDEWLNDIMTWIAGDADDEFLKRLEIVNGNDHILKDHADTLKNGHVMTSNLELQVLRRMASQDRHGDDVGRDAGKEKVTAQETHKLDNASDMT</sequence>
<gene>
    <name evidence="2" type="primary">GCN2</name>
    <name evidence="2" type="ORF">KSP40_PGU010525</name>
</gene>
<name>A0ABR2MRC9_9ASPA</name>
<protein>
    <submittedName>
        <fullName evidence="2">Serine/threonine-protein kinase GCN2</fullName>
    </submittedName>
</protein>
<evidence type="ECO:0000313" key="3">
    <source>
        <dbReference type="Proteomes" id="UP001412067"/>
    </source>
</evidence>
<keyword evidence="3" id="KW-1185">Reference proteome</keyword>
<organism evidence="2 3">
    <name type="scientific">Platanthera guangdongensis</name>
    <dbReference type="NCBI Taxonomy" id="2320717"/>
    <lineage>
        <taxon>Eukaryota</taxon>
        <taxon>Viridiplantae</taxon>
        <taxon>Streptophyta</taxon>
        <taxon>Embryophyta</taxon>
        <taxon>Tracheophyta</taxon>
        <taxon>Spermatophyta</taxon>
        <taxon>Magnoliopsida</taxon>
        <taxon>Liliopsida</taxon>
        <taxon>Asparagales</taxon>
        <taxon>Orchidaceae</taxon>
        <taxon>Orchidoideae</taxon>
        <taxon>Orchideae</taxon>
        <taxon>Orchidinae</taxon>
        <taxon>Platanthera</taxon>
    </lineage>
</organism>